<keyword evidence="4" id="KW-1185">Reference proteome</keyword>
<evidence type="ECO:0000256" key="1">
    <source>
        <dbReference type="SAM" id="MobiDB-lite"/>
    </source>
</evidence>
<dbReference type="AlphaFoldDB" id="A0AAN6V9Y7"/>
<name>A0AAN6V9Y7_9PEZI</name>
<feature type="region of interest" description="Disordered" evidence="1">
    <location>
        <begin position="352"/>
        <end position="423"/>
    </location>
</feature>
<feature type="compositionally biased region" description="Low complexity" evidence="1">
    <location>
        <begin position="648"/>
        <end position="657"/>
    </location>
</feature>
<proteinExistence type="predicted"/>
<feature type="transmembrane region" description="Helical" evidence="2">
    <location>
        <begin position="306"/>
        <end position="328"/>
    </location>
</feature>
<evidence type="ECO:0000313" key="4">
    <source>
        <dbReference type="Proteomes" id="UP001302676"/>
    </source>
</evidence>
<reference evidence="3" key="2">
    <citation type="submission" date="2023-05" db="EMBL/GenBank/DDBJ databases">
        <authorList>
            <consortium name="Lawrence Berkeley National Laboratory"/>
            <person name="Steindorff A."/>
            <person name="Hensen N."/>
            <person name="Bonometti L."/>
            <person name="Westerberg I."/>
            <person name="Brannstrom I.O."/>
            <person name="Guillou S."/>
            <person name="Cros-Aarteil S."/>
            <person name="Calhoun S."/>
            <person name="Haridas S."/>
            <person name="Kuo A."/>
            <person name="Mondo S."/>
            <person name="Pangilinan J."/>
            <person name="Riley R."/>
            <person name="Labutti K."/>
            <person name="Andreopoulos B."/>
            <person name="Lipzen A."/>
            <person name="Chen C."/>
            <person name="Yanf M."/>
            <person name="Daum C."/>
            <person name="Ng V."/>
            <person name="Clum A."/>
            <person name="Ohm R."/>
            <person name="Martin F."/>
            <person name="Silar P."/>
            <person name="Natvig D."/>
            <person name="Lalanne C."/>
            <person name="Gautier V."/>
            <person name="Ament-Velasquez S.L."/>
            <person name="Kruys A."/>
            <person name="Hutchinson M.I."/>
            <person name="Powell A.J."/>
            <person name="Barry K."/>
            <person name="Miller A.N."/>
            <person name="Grigoriev I.V."/>
            <person name="Debuchy R."/>
            <person name="Gladieux P."/>
            <person name="Thoren M.H."/>
            <person name="Johannesson H."/>
        </authorList>
    </citation>
    <scope>NUCLEOTIDE SEQUENCE</scope>
    <source>
        <strain evidence="3">CBS 141.50</strain>
    </source>
</reference>
<dbReference type="Proteomes" id="UP001302676">
    <property type="component" value="Unassembled WGS sequence"/>
</dbReference>
<comment type="caution">
    <text evidence="3">The sequence shown here is derived from an EMBL/GenBank/DDBJ whole genome shotgun (WGS) entry which is preliminary data.</text>
</comment>
<dbReference type="GeneID" id="87822005"/>
<gene>
    <name evidence="3" type="ORF">C8A04DRAFT_9192</name>
</gene>
<keyword evidence="2" id="KW-0812">Transmembrane</keyword>
<feature type="transmembrane region" description="Helical" evidence="2">
    <location>
        <begin position="185"/>
        <end position="207"/>
    </location>
</feature>
<keyword evidence="2" id="KW-1133">Transmembrane helix</keyword>
<feature type="transmembrane region" description="Helical" evidence="2">
    <location>
        <begin position="227"/>
        <end position="251"/>
    </location>
</feature>
<evidence type="ECO:0000313" key="3">
    <source>
        <dbReference type="EMBL" id="KAK4147184.1"/>
    </source>
</evidence>
<dbReference type="EMBL" id="MU853557">
    <property type="protein sequence ID" value="KAK4147184.1"/>
    <property type="molecule type" value="Genomic_DNA"/>
</dbReference>
<feature type="transmembrane region" description="Helical" evidence="2">
    <location>
        <begin position="149"/>
        <end position="173"/>
    </location>
</feature>
<accession>A0AAN6V9Y7</accession>
<protein>
    <submittedName>
        <fullName evidence="3">Uncharacterized protein</fullName>
    </submittedName>
</protein>
<dbReference type="RefSeq" id="XP_062640555.1">
    <property type="nucleotide sequence ID" value="XM_062785392.1"/>
</dbReference>
<organism evidence="3 4">
    <name type="scientific">Dichotomopilus funicola</name>
    <dbReference type="NCBI Taxonomy" id="1934379"/>
    <lineage>
        <taxon>Eukaryota</taxon>
        <taxon>Fungi</taxon>
        <taxon>Dikarya</taxon>
        <taxon>Ascomycota</taxon>
        <taxon>Pezizomycotina</taxon>
        <taxon>Sordariomycetes</taxon>
        <taxon>Sordariomycetidae</taxon>
        <taxon>Sordariales</taxon>
        <taxon>Chaetomiaceae</taxon>
        <taxon>Dichotomopilus</taxon>
    </lineage>
</organism>
<feature type="transmembrane region" description="Helical" evidence="2">
    <location>
        <begin position="271"/>
        <end position="294"/>
    </location>
</feature>
<evidence type="ECO:0000256" key="2">
    <source>
        <dbReference type="SAM" id="Phobius"/>
    </source>
</evidence>
<feature type="region of interest" description="Disordered" evidence="1">
    <location>
        <begin position="544"/>
        <end position="625"/>
    </location>
</feature>
<feature type="compositionally biased region" description="Polar residues" evidence="1">
    <location>
        <begin position="612"/>
        <end position="625"/>
    </location>
</feature>
<reference evidence="3" key="1">
    <citation type="journal article" date="2023" name="Mol. Phylogenet. Evol.">
        <title>Genome-scale phylogeny and comparative genomics of the fungal order Sordariales.</title>
        <authorList>
            <person name="Hensen N."/>
            <person name="Bonometti L."/>
            <person name="Westerberg I."/>
            <person name="Brannstrom I.O."/>
            <person name="Guillou S."/>
            <person name="Cros-Aarteil S."/>
            <person name="Calhoun S."/>
            <person name="Haridas S."/>
            <person name="Kuo A."/>
            <person name="Mondo S."/>
            <person name="Pangilinan J."/>
            <person name="Riley R."/>
            <person name="LaButti K."/>
            <person name="Andreopoulos B."/>
            <person name="Lipzen A."/>
            <person name="Chen C."/>
            <person name="Yan M."/>
            <person name="Daum C."/>
            <person name="Ng V."/>
            <person name="Clum A."/>
            <person name="Steindorff A."/>
            <person name="Ohm R.A."/>
            <person name="Martin F."/>
            <person name="Silar P."/>
            <person name="Natvig D.O."/>
            <person name="Lalanne C."/>
            <person name="Gautier V."/>
            <person name="Ament-Velasquez S.L."/>
            <person name="Kruys A."/>
            <person name="Hutchinson M.I."/>
            <person name="Powell A.J."/>
            <person name="Barry K."/>
            <person name="Miller A.N."/>
            <person name="Grigoriev I.V."/>
            <person name="Debuchy R."/>
            <person name="Gladieux P."/>
            <person name="Hiltunen Thoren M."/>
            <person name="Johannesson H."/>
        </authorList>
    </citation>
    <scope>NUCLEOTIDE SEQUENCE</scope>
    <source>
        <strain evidence="3">CBS 141.50</strain>
    </source>
</reference>
<feature type="transmembrane region" description="Helical" evidence="2">
    <location>
        <begin position="106"/>
        <end position="129"/>
    </location>
</feature>
<feature type="transmembrane region" description="Helical" evidence="2">
    <location>
        <begin position="67"/>
        <end position="86"/>
    </location>
</feature>
<feature type="region of interest" description="Disordered" evidence="1">
    <location>
        <begin position="639"/>
        <end position="682"/>
    </location>
</feature>
<sequence length="682" mass="73557">MSPYPYTGVTGSLGGLESRDDNMWFGRPQGDFNRSRAAFNRTQFAAQQMFFNDLKFSAAKSIRTSTIILAVFNAIAALATALGILIDSYFRKKRNDKNFRFWRHGFIFIPEAEVYPLILSFGILIQSVIFASVQSTGLDDFFGTGCTWIAQIMLPAVFIAPYTHLVLGVEVAIRGLKKKPFAPRGKFNVSICLSLIGMLTLANFLVADFDQTPNFCFSSLFWFVKHYAVLCFGLLVAIATINLSAAVAIFIRLHRSLKVEVTARVAASRMVYYLALAGISNSFMIPFFFVQGFANERGQRNNAMTLGMVAAVVANVSGLMNGGLYLFLKSSATSTIGPTDKAGEYENRRARHKMTHHEPNDSGDDDDSFSNTTLNSTTAPRGLRRVDSEASLITARKGEDDGVDNRSISASLRGGEQSRDSFRSHRLVSAVASVLMPKAPEPARAPPATHARKRSYSLFPRAVMGPKSSLLLPSTTYSPADALKPPPSMANLAKLRHRRDSSLVSSATVQIGLRLSSVEAIPPQTKTKLEADDGVVHTIDCPNLDRADTQSPGRSGIVGPGTPTVTTRAGDRAKYPIQSTPTPAPPTPRAVPVVPKINSQVSPVKADPTKAETAQNPTTLSPTVYSPISPGKLKLPSPTGVGFAVPKASGAAANNPSRSPPRRRGTGDTESSAKVNAKGAWI</sequence>
<keyword evidence="2" id="KW-0472">Membrane</keyword>